<proteinExistence type="predicted"/>
<dbReference type="EMBL" id="JARKIE010000021">
    <property type="protein sequence ID" value="KAJ7700103.1"/>
    <property type="molecule type" value="Genomic_DNA"/>
</dbReference>
<organism evidence="1 2">
    <name type="scientific">Mycena rosella</name>
    <name type="common">Pink bonnet</name>
    <name type="synonym">Agaricus rosellus</name>
    <dbReference type="NCBI Taxonomy" id="1033263"/>
    <lineage>
        <taxon>Eukaryota</taxon>
        <taxon>Fungi</taxon>
        <taxon>Dikarya</taxon>
        <taxon>Basidiomycota</taxon>
        <taxon>Agaricomycotina</taxon>
        <taxon>Agaricomycetes</taxon>
        <taxon>Agaricomycetidae</taxon>
        <taxon>Agaricales</taxon>
        <taxon>Marasmiineae</taxon>
        <taxon>Mycenaceae</taxon>
        <taxon>Mycena</taxon>
    </lineage>
</organism>
<sequence length="145" mass="15901">MDINKFLAPHSAEARAHIHLTENAADWDALGPTIDETVVAHCASYRSFERYLSGEDLVILPRTKAALESILRRYSTDAIHNAIAKSRSTLEAGGYSRVCHLAANSIREVLNTGDNVPYLLALHAPKDTSAREEEEEGLTRSIGTT</sequence>
<keyword evidence="2" id="KW-1185">Reference proteome</keyword>
<evidence type="ECO:0000313" key="2">
    <source>
        <dbReference type="Proteomes" id="UP001221757"/>
    </source>
</evidence>
<dbReference type="Proteomes" id="UP001221757">
    <property type="component" value="Unassembled WGS sequence"/>
</dbReference>
<dbReference type="AlphaFoldDB" id="A0AAD7DXB2"/>
<protein>
    <submittedName>
        <fullName evidence="1">Uncharacterized protein</fullName>
    </submittedName>
</protein>
<accession>A0AAD7DXB2</accession>
<reference evidence="1" key="1">
    <citation type="submission" date="2023-03" db="EMBL/GenBank/DDBJ databases">
        <title>Massive genome expansion in bonnet fungi (Mycena s.s.) driven by repeated elements and novel gene families across ecological guilds.</title>
        <authorList>
            <consortium name="Lawrence Berkeley National Laboratory"/>
            <person name="Harder C.B."/>
            <person name="Miyauchi S."/>
            <person name="Viragh M."/>
            <person name="Kuo A."/>
            <person name="Thoen E."/>
            <person name="Andreopoulos B."/>
            <person name="Lu D."/>
            <person name="Skrede I."/>
            <person name="Drula E."/>
            <person name="Henrissat B."/>
            <person name="Morin E."/>
            <person name="Kohler A."/>
            <person name="Barry K."/>
            <person name="LaButti K."/>
            <person name="Morin E."/>
            <person name="Salamov A."/>
            <person name="Lipzen A."/>
            <person name="Mereny Z."/>
            <person name="Hegedus B."/>
            <person name="Baldrian P."/>
            <person name="Stursova M."/>
            <person name="Weitz H."/>
            <person name="Taylor A."/>
            <person name="Grigoriev I.V."/>
            <person name="Nagy L.G."/>
            <person name="Martin F."/>
            <person name="Kauserud H."/>
        </authorList>
    </citation>
    <scope>NUCLEOTIDE SEQUENCE</scope>
    <source>
        <strain evidence="1">CBHHK067</strain>
    </source>
</reference>
<comment type="caution">
    <text evidence="1">The sequence shown here is derived from an EMBL/GenBank/DDBJ whole genome shotgun (WGS) entry which is preliminary data.</text>
</comment>
<name>A0AAD7DXB2_MYCRO</name>
<gene>
    <name evidence="1" type="ORF">B0H17DRAFT_1048601</name>
</gene>
<evidence type="ECO:0000313" key="1">
    <source>
        <dbReference type="EMBL" id="KAJ7700103.1"/>
    </source>
</evidence>